<sequence length="238" mass="27246">MATLSELQTAFNGKTLDLSRDEANKKWILHFNPTSDYTLATLGNGTGKLLFRVVHHGSATDWVFCIRVQRDDADAAKKELRTEMEILQRLGKAGVPVPGPFREGQPPHFVSCEVTNFDDEDPKPKKSWGFFLQFTDMQRGSGRFVEMKKVENPTTADRGQWLRMTMETENPGPELKERTKRSLGRIREAWKAEQWGDFQAAYDRETGELMVFDPYDVLSNADQTTSILEEWAKYLESC</sequence>
<evidence type="ECO:0000313" key="1">
    <source>
        <dbReference type="EMBL" id="KAH0959501.1"/>
    </source>
</evidence>
<dbReference type="EMBL" id="JAIZPD010000012">
    <property type="protein sequence ID" value="KAH0959501.1"/>
    <property type="molecule type" value="Genomic_DNA"/>
</dbReference>
<dbReference type="AlphaFoldDB" id="A0A9P8MSN6"/>
<dbReference type="GeneID" id="68358412"/>
<evidence type="ECO:0000313" key="2">
    <source>
        <dbReference type="Proteomes" id="UP000824596"/>
    </source>
</evidence>
<proteinExistence type="predicted"/>
<accession>A0A9P8MSN6</accession>
<dbReference type="Proteomes" id="UP000824596">
    <property type="component" value="Unassembled WGS sequence"/>
</dbReference>
<comment type="caution">
    <text evidence="1">The sequence shown here is derived from an EMBL/GenBank/DDBJ whole genome shotgun (WGS) entry which is preliminary data.</text>
</comment>
<gene>
    <name evidence="1" type="ORF">HRG_09283</name>
</gene>
<reference evidence="1" key="1">
    <citation type="submission" date="2021-09" db="EMBL/GenBank/DDBJ databases">
        <title>A high-quality genome of the endoparasitic fungus Hirsutella rhossiliensis with a comparison of Hirsutella genomes reveals transposable elements contributing to genome size variation.</title>
        <authorList>
            <person name="Lin R."/>
            <person name="Jiao Y."/>
            <person name="Sun X."/>
            <person name="Ling J."/>
            <person name="Xie B."/>
            <person name="Cheng X."/>
        </authorList>
    </citation>
    <scope>NUCLEOTIDE SEQUENCE</scope>
    <source>
        <strain evidence="1">HR02</strain>
    </source>
</reference>
<keyword evidence="2" id="KW-1185">Reference proteome</keyword>
<protein>
    <submittedName>
        <fullName evidence="1">Uncharacterized protein</fullName>
    </submittedName>
</protein>
<dbReference type="RefSeq" id="XP_044717014.1">
    <property type="nucleotide sequence ID" value="XM_044867754.1"/>
</dbReference>
<organism evidence="1 2">
    <name type="scientific">Hirsutella rhossiliensis</name>
    <dbReference type="NCBI Taxonomy" id="111463"/>
    <lineage>
        <taxon>Eukaryota</taxon>
        <taxon>Fungi</taxon>
        <taxon>Dikarya</taxon>
        <taxon>Ascomycota</taxon>
        <taxon>Pezizomycotina</taxon>
        <taxon>Sordariomycetes</taxon>
        <taxon>Hypocreomycetidae</taxon>
        <taxon>Hypocreales</taxon>
        <taxon>Ophiocordycipitaceae</taxon>
        <taxon>Hirsutella</taxon>
    </lineage>
</organism>
<name>A0A9P8MSN6_9HYPO</name>